<dbReference type="InterPro" id="IPR033469">
    <property type="entry name" value="CYTH-like_dom_sf"/>
</dbReference>
<dbReference type="Proteomes" id="UP000197068">
    <property type="component" value="Unassembled WGS sequence"/>
</dbReference>
<gene>
    <name evidence="2" type="ORF">MTCD1_02517</name>
</gene>
<proteinExistence type="predicted"/>
<protein>
    <submittedName>
        <fullName evidence="2">Inorganic triphosphatase</fullName>
    </submittedName>
</protein>
<dbReference type="EMBL" id="BDQM01000021">
    <property type="protein sequence ID" value="GAW96894.1"/>
    <property type="molecule type" value="Genomic_DNA"/>
</dbReference>
<feature type="domain" description="CYTH" evidence="1">
    <location>
        <begin position="2"/>
        <end position="218"/>
    </location>
</feature>
<dbReference type="PANTHER" id="PTHR39569">
    <property type="entry name" value="INORGANIC TRIPHOSPHATASE"/>
    <property type="match status" value="1"/>
</dbReference>
<dbReference type="PROSITE" id="PS51707">
    <property type="entry name" value="CYTH"/>
    <property type="match status" value="1"/>
</dbReference>
<evidence type="ECO:0000313" key="3">
    <source>
        <dbReference type="Proteomes" id="UP000197068"/>
    </source>
</evidence>
<organism evidence="2 3">
    <name type="scientific">Colwellia marinimaniae</name>
    <dbReference type="NCBI Taxonomy" id="1513592"/>
    <lineage>
        <taxon>Bacteria</taxon>
        <taxon>Pseudomonadati</taxon>
        <taxon>Pseudomonadota</taxon>
        <taxon>Gammaproteobacteria</taxon>
        <taxon>Alteromonadales</taxon>
        <taxon>Colwelliaceae</taxon>
        <taxon>Colwellia</taxon>
    </lineage>
</organism>
<keyword evidence="3" id="KW-1185">Reference proteome</keyword>
<dbReference type="PANTHER" id="PTHR39569:SF1">
    <property type="entry name" value="INORGANIC TRIPHOSPHATASE"/>
    <property type="match status" value="1"/>
</dbReference>
<dbReference type="InterPro" id="IPR039013">
    <property type="entry name" value="YgiF"/>
</dbReference>
<dbReference type="Pfam" id="PF01928">
    <property type="entry name" value="CYTH"/>
    <property type="match status" value="1"/>
</dbReference>
<dbReference type="CDD" id="cd07756">
    <property type="entry name" value="CYTH-like_Pase_CHAD"/>
    <property type="match status" value="1"/>
</dbReference>
<evidence type="ECO:0000259" key="1">
    <source>
        <dbReference type="PROSITE" id="PS51707"/>
    </source>
</evidence>
<dbReference type="SUPFAM" id="SSF55154">
    <property type="entry name" value="CYTH-like phosphatases"/>
    <property type="match status" value="1"/>
</dbReference>
<comment type="caution">
    <text evidence="2">The sequence shown here is derived from an EMBL/GenBank/DDBJ whole genome shotgun (WGS) entry which is preliminary data.</text>
</comment>
<sequence length="550" mass="62313">MVTEIELKYSLLENNELAPVKQIKATICQLLAEHNLVFVQQDMQLSNHYFDTPSLTLRQQKIALRTRGTKCQGKEQRFEQTIKTSGSVIAGLHQRPEYNVDIEDGKPILALFPAKLWRPDSDIKQLQQEVMELFSTHFTRYTWLVTLEHAIVEIALDCGEIACQGHANKPRIYEIELELVSGDTQALFVLTKLLFSQLALRPGQLTKAARGYALYHESISAGPNLENNAVMDDTIVEPIALTMIDFSQDSSLDSAFNQGIEYALTQLQLGVDSYVDAPSLTKLGKISELLALLRQGFWLFNELFTEQKSADEKLPGEHLSLAPQALRSELSYFIRTIHWVDNARYIQALTNKQSSSQKAASVNQELITKLQLAQQRYPDEAQVLALLHSERFNNLQLDLLSLLLESKAAKMVKTQQSVSLFEFAAKHLSNSTKLLTDELAKLQKPQQLSSTELYLTAHSLLIRSLLTTSWFSCLFAEPQSNMVKRFSMPWLDIKQGISELQSLQLLQQQLVQLPKPEIKLLAWLTNKSENLITALDQSRAKALTMQPYWP</sequence>
<evidence type="ECO:0000313" key="2">
    <source>
        <dbReference type="EMBL" id="GAW96894.1"/>
    </source>
</evidence>
<name>A0ABQ0MX02_9GAMM</name>
<dbReference type="InterPro" id="IPR023577">
    <property type="entry name" value="CYTH_domain"/>
</dbReference>
<dbReference type="SMART" id="SM01118">
    <property type="entry name" value="CYTH"/>
    <property type="match status" value="1"/>
</dbReference>
<dbReference type="RefSeq" id="WP_057182050.1">
    <property type="nucleotide sequence ID" value="NZ_BDQM01000021.1"/>
</dbReference>
<reference evidence="2 3" key="1">
    <citation type="submission" date="2017-06" db="EMBL/GenBank/DDBJ databases">
        <title>Whole Genome Sequences of Colwellia marinimaniae MTCD1.</title>
        <authorList>
            <person name="Kusumoto H."/>
            <person name="Inoue M."/>
            <person name="Tanikawa K."/>
            <person name="Maeji H."/>
            <person name="Cameron J.H."/>
            <person name="Bartlett D.H."/>
        </authorList>
    </citation>
    <scope>NUCLEOTIDE SEQUENCE [LARGE SCALE GENOMIC DNA]</scope>
    <source>
        <strain evidence="2 3">MTCD1</strain>
    </source>
</reference>
<accession>A0ABQ0MX02</accession>
<dbReference type="Gene3D" id="2.40.320.10">
    <property type="entry name" value="Hypothetical Protein Pfu-838710-001"/>
    <property type="match status" value="1"/>
</dbReference>